<dbReference type="EMBL" id="JABBNB010000026">
    <property type="protein sequence ID" value="NMO03766.1"/>
    <property type="molecule type" value="Genomic_DNA"/>
</dbReference>
<feature type="signal peptide" evidence="1">
    <location>
        <begin position="1"/>
        <end position="32"/>
    </location>
</feature>
<evidence type="ECO:0000313" key="2">
    <source>
        <dbReference type="EMBL" id="NMO03766.1"/>
    </source>
</evidence>
<dbReference type="AlphaFoldDB" id="A0A848KYU6"/>
<accession>A0A848KYU6</accession>
<reference evidence="2 3" key="1">
    <citation type="submission" date="2020-04" db="EMBL/GenBank/DDBJ databases">
        <title>Gordonia sp. nov. TBRC 11910.</title>
        <authorList>
            <person name="Suriyachadkun C."/>
        </authorList>
    </citation>
    <scope>NUCLEOTIDE SEQUENCE [LARGE SCALE GENOMIC DNA]</scope>
    <source>
        <strain evidence="2 3">TBRC 11910</strain>
    </source>
</reference>
<organism evidence="2 3">
    <name type="scientific">Gordonia asplenii</name>
    <dbReference type="NCBI Taxonomy" id="2725283"/>
    <lineage>
        <taxon>Bacteria</taxon>
        <taxon>Bacillati</taxon>
        <taxon>Actinomycetota</taxon>
        <taxon>Actinomycetes</taxon>
        <taxon>Mycobacteriales</taxon>
        <taxon>Gordoniaceae</taxon>
        <taxon>Gordonia</taxon>
    </lineage>
</organism>
<feature type="chain" id="PRO_5032839055" evidence="1">
    <location>
        <begin position="33"/>
        <end position="91"/>
    </location>
</feature>
<keyword evidence="1" id="KW-0732">Signal</keyword>
<evidence type="ECO:0000256" key="1">
    <source>
        <dbReference type="SAM" id="SignalP"/>
    </source>
</evidence>
<proteinExistence type="predicted"/>
<keyword evidence="3" id="KW-1185">Reference proteome</keyword>
<comment type="caution">
    <text evidence="2">The sequence shown here is derived from an EMBL/GenBank/DDBJ whole genome shotgun (WGS) entry which is preliminary data.</text>
</comment>
<name>A0A848KYU6_9ACTN</name>
<dbReference type="Proteomes" id="UP000550729">
    <property type="component" value="Unassembled WGS sequence"/>
</dbReference>
<dbReference type="RefSeq" id="WP_170196267.1">
    <property type="nucleotide sequence ID" value="NZ_JABBNB010000026.1"/>
</dbReference>
<sequence length="91" mass="9700">MSLKTRGTLLLVAACTTIGASTAVITATPVQAAPFVQPVAAQPSVGDPCIGAEIGRRTTDPEGRNIVCDNYRWAIDVGQRPRHPWVDDQTQ</sequence>
<gene>
    <name evidence="2" type="ORF">HH308_21350</name>
</gene>
<evidence type="ECO:0000313" key="3">
    <source>
        <dbReference type="Proteomes" id="UP000550729"/>
    </source>
</evidence>
<protein>
    <submittedName>
        <fullName evidence="2">Uncharacterized protein</fullName>
    </submittedName>
</protein>